<evidence type="ECO:0000313" key="1">
    <source>
        <dbReference type="EMBL" id="AWH93928.1"/>
    </source>
</evidence>
<dbReference type="OrthoDB" id="4774564at2"/>
<evidence type="ECO:0000313" key="2">
    <source>
        <dbReference type="Proteomes" id="UP000244928"/>
    </source>
</evidence>
<reference evidence="1 2" key="1">
    <citation type="submission" date="2016-04" db="EMBL/GenBank/DDBJ databases">
        <title>Complete genome sequence of Dietzia lutea YIM 80766T, a strain isolated from desert soil in Egypt.</title>
        <authorList>
            <person name="Zhao J."/>
            <person name="Hu B."/>
            <person name="Geng S."/>
            <person name="Nie Y."/>
            <person name="Tang Y."/>
        </authorList>
    </citation>
    <scope>NUCLEOTIDE SEQUENCE [LARGE SCALE GENOMIC DNA]</scope>
    <source>
        <strain evidence="1 2">YIM 80766</strain>
    </source>
</reference>
<proteinExistence type="predicted"/>
<organism evidence="1 2">
    <name type="scientific">Dietzia lutea</name>
    <dbReference type="NCBI Taxonomy" id="546160"/>
    <lineage>
        <taxon>Bacteria</taxon>
        <taxon>Bacillati</taxon>
        <taxon>Actinomycetota</taxon>
        <taxon>Actinomycetes</taxon>
        <taxon>Mycobacteriales</taxon>
        <taxon>Dietziaceae</taxon>
        <taxon>Dietzia</taxon>
    </lineage>
</organism>
<dbReference type="RefSeq" id="WP_108849239.1">
    <property type="nucleotide sequence ID" value="NZ_CP015449.1"/>
</dbReference>
<name>A0A2S1RCB3_9ACTN</name>
<accession>A0A2S1RCB3</accession>
<dbReference type="AlphaFoldDB" id="A0A2S1RCB3"/>
<sequence>MTAHPIVSNPVTTGARRLLDGSGVATIAVRGTKNRSDVMVSAGHRWVGEGTIVVTGAPAPWSGLMVAPGDSVEVVVMIDEFAPIVEAKVHVASLYGFGVARAARQGEGWIVEIEIELGEVNVRRLGHEGTVDATHLDAVPSDPLACETPGLADEIRARFGSDLAVLAGSGDPAQPPYVLGVDADGLHLLTALGTDADVIHLPFVTRAECVNDVVREMGQYVARAS</sequence>
<dbReference type="EMBL" id="CP015449">
    <property type="protein sequence ID" value="AWH93928.1"/>
    <property type="molecule type" value="Genomic_DNA"/>
</dbReference>
<dbReference type="Proteomes" id="UP000244928">
    <property type="component" value="Chromosome"/>
</dbReference>
<protein>
    <submittedName>
        <fullName evidence="1">Uncharacterized protein</fullName>
    </submittedName>
</protein>
<keyword evidence="2" id="KW-1185">Reference proteome</keyword>
<gene>
    <name evidence="1" type="ORF">A6035_11010</name>
</gene>
<dbReference type="KEGG" id="dlu:A6035_11010"/>